<dbReference type="Proteomes" id="UP000322244">
    <property type="component" value="Unassembled WGS sequence"/>
</dbReference>
<dbReference type="GO" id="GO:0016491">
    <property type="term" value="F:oxidoreductase activity"/>
    <property type="evidence" value="ECO:0007669"/>
    <property type="project" value="UniProtKB-KW"/>
</dbReference>
<dbReference type="SUPFAM" id="SSF51735">
    <property type="entry name" value="NAD(P)-binding Rossmann-fold domains"/>
    <property type="match status" value="1"/>
</dbReference>
<dbReference type="AlphaFoldDB" id="A0A5A7S595"/>
<dbReference type="PANTHER" id="PTHR14239">
    <property type="entry name" value="DUDULIN-RELATED"/>
    <property type="match status" value="1"/>
</dbReference>
<dbReference type="InterPro" id="IPR036291">
    <property type="entry name" value="NAD(P)-bd_dom_sf"/>
</dbReference>
<gene>
    <name evidence="3" type="ORF">FOY51_19060</name>
</gene>
<accession>A0A5A7S595</accession>
<dbReference type="InterPro" id="IPR028939">
    <property type="entry name" value="P5C_Rdtase_cat_N"/>
</dbReference>
<keyword evidence="1" id="KW-0560">Oxidoreductase</keyword>
<dbReference type="EMBL" id="VLNY01000010">
    <property type="protein sequence ID" value="KAA0021348.1"/>
    <property type="molecule type" value="Genomic_DNA"/>
</dbReference>
<evidence type="ECO:0000313" key="4">
    <source>
        <dbReference type="Proteomes" id="UP000322244"/>
    </source>
</evidence>
<sequence>MRIAIIGTGNVGNTLAVALAKAGHDVNLGSRDPHDAGDGPPVVDVATAVADSDVALLAVPPEAVDNLLTTHAGLFADTLIIDATNRFDGPVANASAAVAAAVPTARYARAFNTLGWENFAEPTIDGEQADLVFSCPLGDRAVLEELITAVGLRPAYVGENMQSVVDGALMLWFALVQANGGNRRLAFRILGV</sequence>
<dbReference type="RefSeq" id="WP_149431852.1">
    <property type="nucleotide sequence ID" value="NZ_VLNY01000010.1"/>
</dbReference>
<dbReference type="Pfam" id="PF03807">
    <property type="entry name" value="F420_oxidored"/>
    <property type="match status" value="1"/>
</dbReference>
<dbReference type="OrthoDB" id="3194817at2"/>
<name>A0A5A7S595_9NOCA</name>
<comment type="caution">
    <text evidence="3">The sequence shown here is derived from an EMBL/GenBank/DDBJ whole genome shotgun (WGS) entry which is preliminary data.</text>
</comment>
<protein>
    <recommendedName>
        <fullName evidence="2">Pyrroline-5-carboxylate reductase catalytic N-terminal domain-containing protein</fullName>
    </recommendedName>
</protein>
<evidence type="ECO:0000259" key="2">
    <source>
        <dbReference type="Pfam" id="PF03807"/>
    </source>
</evidence>
<feature type="domain" description="Pyrroline-5-carboxylate reductase catalytic N-terminal" evidence="2">
    <location>
        <begin position="2"/>
        <end position="85"/>
    </location>
</feature>
<dbReference type="InterPro" id="IPR051267">
    <property type="entry name" value="STEAP_metalloreductase"/>
</dbReference>
<reference evidence="3 4" key="1">
    <citation type="submission" date="2019-07" db="EMBL/GenBank/DDBJ databases">
        <title>Rhodococcus cavernicolus sp. nov., isolated from a cave.</title>
        <authorList>
            <person name="Lee S.D."/>
        </authorList>
    </citation>
    <scope>NUCLEOTIDE SEQUENCE [LARGE SCALE GENOMIC DNA]</scope>
    <source>
        <strain evidence="3 4">C1-24</strain>
    </source>
</reference>
<dbReference type="Gene3D" id="3.40.50.720">
    <property type="entry name" value="NAD(P)-binding Rossmann-like Domain"/>
    <property type="match status" value="1"/>
</dbReference>
<proteinExistence type="predicted"/>
<organism evidence="3 4">
    <name type="scientific">Antrihabitans cavernicola</name>
    <dbReference type="NCBI Taxonomy" id="2495913"/>
    <lineage>
        <taxon>Bacteria</taxon>
        <taxon>Bacillati</taxon>
        <taxon>Actinomycetota</taxon>
        <taxon>Actinomycetes</taxon>
        <taxon>Mycobacteriales</taxon>
        <taxon>Nocardiaceae</taxon>
        <taxon>Antrihabitans</taxon>
    </lineage>
</organism>
<evidence type="ECO:0000313" key="3">
    <source>
        <dbReference type="EMBL" id="KAA0021348.1"/>
    </source>
</evidence>
<keyword evidence="4" id="KW-1185">Reference proteome</keyword>
<evidence type="ECO:0000256" key="1">
    <source>
        <dbReference type="ARBA" id="ARBA00023002"/>
    </source>
</evidence>